<proteinExistence type="evidence at transcript level"/>
<dbReference type="AlphaFoldDB" id="V9IIU6"/>
<sequence>MEKTGLLVLTNPARITQLLPIIKKHVSETLYIQYLPCKNIFSEILHIDYTWGINRFAQAISNIYIYTSSISDQLDIRVLLTSIKERHIRLHTKKHVEIVIFDQNCSKSQADKFIERYLFSSFITCVIPTDDLELEKTKKYPLHFHGLFFDVNEKKMIKMMLMKKKR</sequence>
<protein>
    <submittedName>
        <fullName evidence="1">Uncharacterized protein</fullName>
    </submittedName>
</protein>
<dbReference type="EMBL" id="JR046803">
    <property type="protein sequence ID" value="AEY60254.1"/>
    <property type="molecule type" value="mRNA"/>
</dbReference>
<evidence type="ECO:0000313" key="1">
    <source>
        <dbReference type="EMBL" id="AEY60254.1"/>
    </source>
</evidence>
<name>V9IIU6_APICE</name>
<reference evidence="1" key="1">
    <citation type="submission" date="2011-11" db="EMBL/GenBank/DDBJ databases">
        <title>Decoding the brain transcriptome of the Eastern honeybee (Apis cerana) based on pyrosequencing.</title>
        <authorList>
            <person name="Sun L."/>
            <person name="Zheng H."/>
            <person name="Wang Y."/>
            <person name="Xie X."/>
            <person name="Zhu Y."/>
            <person name="Gu W."/>
            <person name="Wang S."/>
        </authorList>
    </citation>
    <scope>NUCLEOTIDE SEQUENCE</scope>
    <source>
        <tissue evidence="1">Brain</tissue>
    </source>
</reference>
<gene>
    <name evidence="1" type="ORF">ACCB08024</name>
</gene>
<accession>V9IIU6</accession>
<organism evidence="1">
    <name type="scientific">Apis cerana</name>
    <name type="common">Indian honeybee</name>
    <dbReference type="NCBI Taxonomy" id="7461"/>
    <lineage>
        <taxon>Eukaryota</taxon>
        <taxon>Metazoa</taxon>
        <taxon>Ecdysozoa</taxon>
        <taxon>Arthropoda</taxon>
        <taxon>Hexapoda</taxon>
        <taxon>Insecta</taxon>
        <taxon>Pterygota</taxon>
        <taxon>Neoptera</taxon>
        <taxon>Endopterygota</taxon>
        <taxon>Hymenoptera</taxon>
        <taxon>Apocrita</taxon>
        <taxon>Aculeata</taxon>
        <taxon>Apoidea</taxon>
        <taxon>Anthophila</taxon>
        <taxon>Apidae</taxon>
        <taxon>Apis</taxon>
    </lineage>
</organism>